<evidence type="ECO:0000256" key="8">
    <source>
        <dbReference type="SAM" id="Phobius"/>
    </source>
</evidence>
<comment type="similarity">
    <text evidence="2">Belongs to the DNA polymerase epsilon subunit B family.</text>
</comment>
<dbReference type="GO" id="GO:0003677">
    <property type="term" value="F:DNA binding"/>
    <property type="evidence" value="ECO:0007669"/>
    <property type="project" value="UniProtKB-KW"/>
</dbReference>
<dbReference type="GO" id="GO:0042276">
    <property type="term" value="P:error-prone translesion synthesis"/>
    <property type="evidence" value="ECO:0007669"/>
    <property type="project" value="TreeGrafter"/>
</dbReference>
<keyword evidence="8" id="KW-0472">Membrane</keyword>
<dbReference type="InterPro" id="IPR007185">
    <property type="entry name" value="DNA_pol_a/d/e_bsu"/>
</dbReference>
<evidence type="ECO:0000256" key="5">
    <source>
        <dbReference type="ARBA" id="ARBA00023125"/>
    </source>
</evidence>
<gene>
    <name evidence="10" type="ORF">BDK51DRAFT_11353</name>
</gene>
<evidence type="ECO:0000256" key="2">
    <source>
        <dbReference type="ARBA" id="ARBA00009560"/>
    </source>
</evidence>
<dbReference type="AlphaFoldDB" id="A0A4P9VXV1"/>
<evidence type="ECO:0000256" key="4">
    <source>
        <dbReference type="ARBA" id="ARBA00022705"/>
    </source>
</evidence>
<keyword evidence="6" id="KW-0539">Nucleus</keyword>
<evidence type="ECO:0000259" key="9">
    <source>
        <dbReference type="Pfam" id="PF04042"/>
    </source>
</evidence>
<feature type="non-terminal residue" evidence="10">
    <location>
        <position position="319"/>
    </location>
</feature>
<keyword evidence="8" id="KW-0812">Transmembrane</keyword>
<dbReference type="InterPro" id="IPR016266">
    <property type="entry name" value="POLE2"/>
</dbReference>
<accession>A0A4P9VXV1</accession>
<dbReference type="PANTHER" id="PTHR12708:SF0">
    <property type="entry name" value="DNA POLYMERASE EPSILON SUBUNIT 2"/>
    <property type="match status" value="1"/>
</dbReference>
<organism evidence="10 11">
    <name type="scientific">Blyttiomyces helicus</name>
    <dbReference type="NCBI Taxonomy" id="388810"/>
    <lineage>
        <taxon>Eukaryota</taxon>
        <taxon>Fungi</taxon>
        <taxon>Fungi incertae sedis</taxon>
        <taxon>Chytridiomycota</taxon>
        <taxon>Chytridiomycota incertae sedis</taxon>
        <taxon>Chytridiomycetes</taxon>
        <taxon>Chytridiomycetes incertae sedis</taxon>
        <taxon>Blyttiomyces</taxon>
    </lineage>
</organism>
<evidence type="ECO:0000313" key="10">
    <source>
        <dbReference type="EMBL" id="RKO84072.1"/>
    </source>
</evidence>
<sequence>RSTQTLHLLASAAAKASVYRDRYDLIRQRLMRLDAFQPQGRDADNDEGDYFKITRIKDLQGSPTGQYLLFGMLTQMEEGKYHLEDPDAYIELDFSRKKDQGTGLFTLNCFALVEGYYTDERIFRVSVLGSPIPEPRKKSLAAFGGNVDFFGGRRETDDFATLRKIEREHTDVTFAILSDVWLDSPTVLHKLRTIFDGFSQAILPLAFVLIGSFISSPYIFNSSDPQKYKEGFDTLANLIAEYPEIATKCHFIFVPGPNDPVGGTVLPRPAIPNFFTSRIRNKVPNAVFTSNPARIKYCTQEIVIFREDLLKKMRRNSIV</sequence>
<feature type="non-terminal residue" evidence="10">
    <location>
        <position position="1"/>
    </location>
</feature>
<evidence type="ECO:0000256" key="6">
    <source>
        <dbReference type="ARBA" id="ARBA00023242"/>
    </source>
</evidence>
<evidence type="ECO:0000256" key="3">
    <source>
        <dbReference type="ARBA" id="ARBA00016011"/>
    </source>
</evidence>
<evidence type="ECO:0000256" key="1">
    <source>
        <dbReference type="ARBA" id="ARBA00004123"/>
    </source>
</evidence>
<keyword evidence="5" id="KW-0238">DNA-binding</keyword>
<dbReference type="EMBL" id="ML000535">
    <property type="protein sequence ID" value="RKO84072.1"/>
    <property type="molecule type" value="Genomic_DNA"/>
</dbReference>
<name>A0A4P9VXV1_9FUNG</name>
<dbReference type="OrthoDB" id="10254730at2759"/>
<proteinExistence type="inferred from homology"/>
<feature type="transmembrane region" description="Helical" evidence="8">
    <location>
        <begin position="201"/>
        <end position="220"/>
    </location>
</feature>
<evidence type="ECO:0000256" key="7">
    <source>
        <dbReference type="ARBA" id="ARBA00032930"/>
    </source>
</evidence>
<protein>
    <recommendedName>
        <fullName evidence="3">DNA polymerase epsilon subunit B</fullName>
    </recommendedName>
    <alternativeName>
        <fullName evidence="7">DNA polymerase II subunit 2</fullName>
    </alternativeName>
</protein>
<dbReference type="Proteomes" id="UP000269721">
    <property type="component" value="Unassembled WGS sequence"/>
</dbReference>
<feature type="domain" description="DNA polymerase alpha/delta/epsilon subunit B" evidence="9">
    <location>
        <begin position="174"/>
        <end position="318"/>
    </location>
</feature>
<keyword evidence="4" id="KW-0235">DNA replication</keyword>
<evidence type="ECO:0000313" key="11">
    <source>
        <dbReference type="Proteomes" id="UP000269721"/>
    </source>
</evidence>
<dbReference type="PANTHER" id="PTHR12708">
    <property type="entry name" value="DNA POLYMERASE EPSILON SUBUNIT B"/>
    <property type="match status" value="1"/>
</dbReference>
<keyword evidence="11" id="KW-1185">Reference proteome</keyword>
<keyword evidence="8" id="KW-1133">Transmembrane helix</keyword>
<dbReference type="GO" id="GO:0008622">
    <property type="term" value="C:epsilon DNA polymerase complex"/>
    <property type="evidence" value="ECO:0007669"/>
    <property type="project" value="InterPro"/>
</dbReference>
<comment type="subcellular location">
    <subcellularLocation>
        <location evidence="1">Nucleus</location>
    </subcellularLocation>
</comment>
<reference evidence="11" key="1">
    <citation type="journal article" date="2018" name="Nat. Microbiol.">
        <title>Leveraging single-cell genomics to expand the fungal tree of life.</title>
        <authorList>
            <person name="Ahrendt S.R."/>
            <person name="Quandt C.A."/>
            <person name="Ciobanu D."/>
            <person name="Clum A."/>
            <person name="Salamov A."/>
            <person name="Andreopoulos B."/>
            <person name="Cheng J.F."/>
            <person name="Woyke T."/>
            <person name="Pelin A."/>
            <person name="Henrissat B."/>
            <person name="Reynolds N.K."/>
            <person name="Benny G.L."/>
            <person name="Smith M.E."/>
            <person name="James T.Y."/>
            <person name="Grigoriev I.V."/>
        </authorList>
    </citation>
    <scope>NUCLEOTIDE SEQUENCE [LARGE SCALE GENOMIC DNA]</scope>
</reference>
<dbReference type="Pfam" id="PF04042">
    <property type="entry name" value="DNA_pol_E_B"/>
    <property type="match status" value="1"/>
</dbReference>
<dbReference type="GO" id="GO:0006261">
    <property type="term" value="P:DNA-templated DNA replication"/>
    <property type="evidence" value="ECO:0007669"/>
    <property type="project" value="InterPro"/>
</dbReference>